<name>A0AAQ2URU0_OENOE</name>
<feature type="transmembrane region" description="Helical" evidence="1">
    <location>
        <begin position="63"/>
        <end position="85"/>
    </location>
</feature>
<sequence length="228" mass="26295">MERQVLKQEAKKILNNNFLFFFLLFLPALITQLCSVSSGTSDTYNYFINNFQYKLIENSSISFVFSAITSLLITSAGLVCIDVFRDKVKFEKAIPQAFKILDKGQYFIAFILITVLQVVYVFLWTLLLVVPGIIKSISYSQAFYIYRDHIDNGNPITYLQAITKSRKLMDGHKMDYFVMELSFIGWLILVPITGGIAAIWVLPYYQLTFCNFYKKLVENNQLSKDAQN</sequence>
<proteinExistence type="predicted"/>
<dbReference type="PANTHER" id="PTHR40076">
    <property type="entry name" value="MEMBRANE PROTEIN-RELATED"/>
    <property type="match status" value="1"/>
</dbReference>
<evidence type="ECO:0000313" key="2">
    <source>
        <dbReference type="EMBL" id="VDB98429.1"/>
    </source>
</evidence>
<dbReference type="Pfam" id="PF06161">
    <property type="entry name" value="DUF975"/>
    <property type="match status" value="1"/>
</dbReference>
<keyword evidence="1" id="KW-1133">Transmembrane helix</keyword>
<accession>A0AAQ2URU0</accession>
<evidence type="ECO:0000313" key="3">
    <source>
        <dbReference type="Proteomes" id="UP000294726"/>
    </source>
</evidence>
<gene>
    <name evidence="2" type="ORF">OENI_1194</name>
</gene>
<evidence type="ECO:0000256" key="1">
    <source>
        <dbReference type="SAM" id="Phobius"/>
    </source>
</evidence>
<protein>
    <recommendedName>
        <fullName evidence="4">Integral membrane protein</fullName>
    </recommendedName>
</protein>
<evidence type="ECO:0008006" key="4">
    <source>
        <dbReference type="Google" id="ProtNLM"/>
    </source>
</evidence>
<feature type="transmembrane region" description="Helical" evidence="1">
    <location>
        <begin position="183"/>
        <end position="205"/>
    </location>
</feature>
<dbReference type="InterPro" id="IPR010380">
    <property type="entry name" value="DUF975"/>
</dbReference>
<dbReference type="Proteomes" id="UP000294726">
    <property type="component" value="Chromosome"/>
</dbReference>
<dbReference type="PANTHER" id="PTHR40076:SF1">
    <property type="entry name" value="MEMBRANE PROTEIN"/>
    <property type="match status" value="1"/>
</dbReference>
<reference evidence="2 3" key="1">
    <citation type="submission" date="2018-08" db="EMBL/GenBank/DDBJ databases">
        <authorList>
            <person name="Lorentzen P. G. S. M."/>
        </authorList>
    </citation>
    <scope>NUCLEOTIDE SEQUENCE [LARGE SCALE GENOMIC DNA]</scope>
    <source>
        <strain evidence="2 3">CRBO_1381</strain>
    </source>
</reference>
<keyword evidence="1" id="KW-0812">Transmembrane</keyword>
<dbReference type="EMBL" id="LR031358">
    <property type="protein sequence ID" value="VDB98429.1"/>
    <property type="molecule type" value="Genomic_DNA"/>
</dbReference>
<organism evidence="2 3">
    <name type="scientific">Oenococcus oeni</name>
    <name type="common">Leuconostoc oenos</name>
    <dbReference type="NCBI Taxonomy" id="1247"/>
    <lineage>
        <taxon>Bacteria</taxon>
        <taxon>Bacillati</taxon>
        <taxon>Bacillota</taxon>
        <taxon>Bacilli</taxon>
        <taxon>Lactobacillales</taxon>
        <taxon>Lactobacillaceae</taxon>
        <taxon>Oenococcus</taxon>
    </lineage>
</organism>
<keyword evidence="1" id="KW-0472">Membrane</keyword>
<feature type="transmembrane region" description="Helical" evidence="1">
    <location>
        <begin position="106"/>
        <end position="134"/>
    </location>
</feature>
<dbReference type="AlphaFoldDB" id="A0AAQ2URU0"/>